<dbReference type="Gene3D" id="3.30.70.240">
    <property type="match status" value="1"/>
</dbReference>
<reference evidence="8 9" key="1">
    <citation type="journal article" date="2018" name="Genome Biol. Evol.">
        <title>Multiple Roots of Fruiting Body Formation in Amoebozoa.</title>
        <authorList>
            <person name="Hillmann F."/>
            <person name="Forbes G."/>
            <person name="Novohradska S."/>
            <person name="Ferling I."/>
            <person name="Riege K."/>
            <person name="Groth M."/>
            <person name="Westermann M."/>
            <person name="Marz M."/>
            <person name="Spaller T."/>
            <person name="Winckler T."/>
            <person name="Schaap P."/>
            <person name="Glockner G."/>
        </authorList>
    </citation>
    <scope>NUCLEOTIDE SEQUENCE [LARGE SCALE GENOMIC DNA]</scope>
    <source>
        <strain evidence="8 9">Jena</strain>
    </source>
</reference>
<comment type="caution">
    <text evidence="8">The sequence shown here is derived from an EMBL/GenBank/DDBJ whole genome shotgun (WGS) entry which is preliminary data.</text>
</comment>
<dbReference type="InterPro" id="IPR020568">
    <property type="entry name" value="Ribosomal_Su5_D2-typ_SF"/>
</dbReference>
<dbReference type="CDD" id="cd01886">
    <property type="entry name" value="EF-G"/>
    <property type="match status" value="1"/>
</dbReference>
<dbReference type="GO" id="GO:0005759">
    <property type="term" value="C:mitochondrial matrix"/>
    <property type="evidence" value="ECO:0007669"/>
    <property type="project" value="UniProtKB-ARBA"/>
</dbReference>
<dbReference type="FunFam" id="3.40.50.300:FF:000514">
    <property type="entry name" value="Ribosome-releasing factor 2, mitochondrial"/>
    <property type="match status" value="1"/>
</dbReference>
<evidence type="ECO:0000256" key="1">
    <source>
        <dbReference type="ARBA" id="ARBA00005870"/>
    </source>
</evidence>
<protein>
    <recommendedName>
        <fullName evidence="7">Tr-type G domain-containing protein</fullName>
    </recommendedName>
</protein>
<gene>
    <name evidence="8" type="ORF">PROFUN_12722</name>
</gene>
<name>A0A2P6N6E9_9EUKA</name>
<dbReference type="GO" id="GO:0003924">
    <property type="term" value="F:GTPase activity"/>
    <property type="evidence" value="ECO:0007669"/>
    <property type="project" value="InterPro"/>
</dbReference>
<comment type="similarity">
    <text evidence="1">Belongs to the TRAFAC class translation factor GTPase superfamily. Classic translation factor GTPase family. EF-G/EF-2 subfamily.</text>
</comment>
<keyword evidence="6" id="KW-0342">GTP-binding</keyword>
<dbReference type="AlphaFoldDB" id="A0A2P6N6E9"/>
<organism evidence="8 9">
    <name type="scientific">Planoprotostelium fungivorum</name>
    <dbReference type="NCBI Taxonomy" id="1890364"/>
    <lineage>
        <taxon>Eukaryota</taxon>
        <taxon>Amoebozoa</taxon>
        <taxon>Evosea</taxon>
        <taxon>Variosea</taxon>
        <taxon>Cavosteliida</taxon>
        <taxon>Cavosteliaceae</taxon>
        <taxon>Planoprotostelium</taxon>
    </lineage>
</organism>
<dbReference type="SUPFAM" id="SSF54211">
    <property type="entry name" value="Ribosomal protein S5 domain 2-like"/>
    <property type="match status" value="1"/>
</dbReference>
<dbReference type="InParanoid" id="A0A2P6N6E9"/>
<keyword evidence="5" id="KW-0496">Mitochondrion</keyword>
<dbReference type="SUPFAM" id="SSF54980">
    <property type="entry name" value="EF-G C-terminal domain-like"/>
    <property type="match status" value="2"/>
</dbReference>
<dbReference type="EMBL" id="MDYQ01000181">
    <property type="protein sequence ID" value="PRP79531.1"/>
    <property type="molecule type" value="Genomic_DNA"/>
</dbReference>
<dbReference type="Gene3D" id="3.30.70.870">
    <property type="entry name" value="Elongation Factor G (Translational Gtpase), domain 3"/>
    <property type="match status" value="1"/>
</dbReference>
<evidence type="ECO:0000313" key="8">
    <source>
        <dbReference type="EMBL" id="PRP79531.1"/>
    </source>
</evidence>
<dbReference type="InterPro" id="IPR000795">
    <property type="entry name" value="T_Tr_GTP-bd_dom"/>
</dbReference>
<dbReference type="PANTHER" id="PTHR43261:SF1">
    <property type="entry name" value="RIBOSOME-RELEASING FACTOR 2, MITOCHONDRIAL"/>
    <property type="match status" value="1"/>
</dbReference>
<keyword evidence="9" id="KW-1185">Reference proteome</keyword>
<dbReference type="InterPro" id="IPR035649">
    <property type="entry name" value="EFG_V"/>
</dbReference>
<dbReference type="InterPro" id="IPR027417">
    <property type="entry name" value="P-loop_NTPase"/>
</dbReference>
<dbReference type="InterPro" id="IPR009000">
    <property type="entry name" value="Transl_B-barrel_sf"/>
</dbReference>
<keyword evidence="3" id="KW-0251">Elongation factor</keyword>
<dbReference type="PRINTS" id="PR00315">
    <property type="entry name" value="ELONGATNFCT"/>
</dbReference>
<dbReference type="Gene3D" id="3.30.230.10">
    <property type="match status" value="1"/>
</dbReference>
<dbReference type="InterPro" id="IPR005225">
    <property type="entry name" value="Small_GTP-bd"/>
</dbReference>
<dbReference type="PROSITE" id="PS00301">
    <property type="entry name" value="G_TR_1"/>
    <property type="match status" value="1"/>
</dbReference>
<dbReference type="GO" id="GO:0032543">
    <property type="term" value="P:mitochondrial translation"/>
    <property type="evidence" value="ECO:0007669"/>
    <property type="project" value="TreeGrafter"/>
</dbReference>
<dbReference type="InterPro" id="IPR000640">
    <property type="entry name" value="EFG_V-like"/>
</dbReference>
<dbReference type="NCBIfam" id="TIGR00484">
    <property type="entry name" value="EF-G"/>
    <property type="match status" value="1"/>
</dbReference>
<dbReference type="Gene3D" id="2.40.30.10">
    <property type="entry name" value="Translation factors"/>
    <property type="match status" value="1"/>
</dbReference>
<dbReference type="FunFam" id="3.30.70.240:FF:000001">
    <property type="entry name" value="Elongation factor G"/>
    <property type="match status" value="1"/>
</dbReference>
<dbReference type="Pfam" id="PF03764">
    <property type="entry name" value="EFG_IV"/>
    <property type="match status" value="1"/>
</dbReference>
<dbReference type="Pfam" id="PF00009">
    <property type="entry name" value="GTP_EFTU"/>
    <property type="match status" value="1"/>
</dbReference>
<dbReference type="CDD" id="cd03713">
    <property type="entry name" value="EFG_mtEFG_C"/>
    <property type="match status" value="1"/>
</dbReference>
<dbReference type="SMART" id="SM00838">
    <property type="entry name" value="EFG_C"/>
    <property type="match status" value="1"/>
</dbReference>
<evidence type="ECO:0000256" key="4">
    <source>
        <dbReference type="ARBA" id="ARBA00022917"/>
    </source>
</evidence>
<dbReference type="InterPro" id="IPR004540">
    <property type="entry name" value="Transl_elong_EFG/EF2"/>
</dbReference>
<dbReference type="InterPro" id="IPR053905">
    <property type="entry name" value="EF-G-like_DII"/>
</dbReference>
<keyword evidence="4" id="KW-0648">Protein biosynthesis</keyword>
<dbReference type="Proteomes" id="UP000241769">
    <property type="component" value="Unassembled WGS sequence"/>
</dbReference>
<dbReference type="OrthoDB" id="198619at2759"/>
<feature type="domain" description="Tr-type G" evidence="7">
    <location>
        <begin position="70"/>
        <end position="351"/>
    </location>
</feature>
<dbReference type="GO" id="GO:0005525">
    <property type="term" value="F:GTP binding"/>
    <property type="evidence" value="ECO:0007669"/>
    <property type="project" value="UniProtKB-KW"/>
</dbReference>
<accession>A0A2P6N6E9</accession>
<dbReference type="InterPro" id="IPR041095">
    <property type="entry name" value="EFG_II"/>
</dbReference>
<dbReference type="FunCoup" id="A0A2P6N6E9">
    <property type="interactions" value="2"/>
</dbReference>
<dbReference type="InterPro" id="IPR014721">
    <property type="entry name" value="Ribsml_uS5_D2-typ_fold_subgr"/>
</dbReference>
<dbReference type="Pfam" id="PF14492">
    <property type="entry name" value="EFG_III"/>
    <property type="match status" value="1"/>
</dbReference>
<dbReference type="SUPFAM" id="SSF50447">
    <property type="entry name" value="Translation proteins"/>
    <property type="match status" value="1"/>
</dbReference>
<proteinExistence type="inferred from homology"/>
<dbReference type="STRING" id="1890364.A0A2P6N6E9"/>
<evidence type="ECO:0000256" key="2">
    <source>
        <dbReference type="ARBA" id="ARBA00022741"/>
    </source>
</evidence>
<dbReference type="PROSITE" id="PS51722">
    <property type="entry name" value="G_TR_2"/>
    <property type="match status" value="1"/>
</dbReference>
<evidence type="ECO:0000256" key="5">
    <source>
        <dbReference type="ARBA" id="ARBA00023128"/>
    </source>
</evidence>
<dbReference type="PANTHER" id="PTHR43261">
    <property type="entry name" value="TRANSLATION ELONGATION FACTOR G-RELATED"/>
    <property type="match status" value="1"/>
</dbReference>
<sequence>MISRHPYLTHAGGLSVTPVSALYKRPISLCKLNPSSITQRTTQTWKQRTSRHYATHRTAGSRSTPQTSIDKVRNIGIIAHVDAGKTTTAECMLFYTGQTGRIGDVDDGDTVMDFLEMERERGITIQSAAISFTWRDHRVNLIDTPGHVDFTVEVERSMRVLDGAVAVFDAVAGVQAQSETVWKQAQRYGVPRLIFVNKMDREGSNLDSTVQSIRGKLGGNPLKIQQPIGIDSHFHGVVDLVDMKVIKWEGRDGENVVVEEFSPESVDKVTHKKSLEARAELLEALADLDEDIMQVYLEQGDSGVTSDMIKGALRKYTAELKCQPVLCGTSLKRKGVQQLLDAVVEYLPSPLQTTQPKATDKDNRPVSVTPKKEAQMVALAYKVIHDKFRGIVVYFRVYSGTLKSGSTLLTSRGQKERITRIYEVNAQDLVERESIEAGDIGAATGLKTVATGDTLLLMQDANREVKLEGITVPAPVFFCSVEPLRTADEKALEDALHNMQLEDPSFRLTHDQETGQTLIGGMGELHLEIIRDRLLNHYNVQANVGSIFISYRTCVNGCIEESRKTFHEMVGGRKQSAGLTLRLEVGERGDGNTFHDEGPTSLESEVNLDRQQVVDAVWAGTKSALDRGVFGYSATDVTVTLVDWELDDTSSVAAIRKCAAQLCGMIMNGDNMDILEPVMKIQLSCSQEYVGSVLSDLTNARRGVVHSIDAEGETDRIIHGSVPLKQTLGYSTALRSQTQGNASFTMDFEEYKVMIRTDQEQLKKKLLTGV</sequence>
<keyword evidence="2" id="KW-0547">Nucleotide-binding</keyword>
<dbReference type="InterPro" id="IPR005517">
    <property type="entry name" value="Transl_elong_EFG/EF2_IV"/>
</dbReference>
<evidence type="ECO:0000256" key="6">
    <source>
        <dbReference type="ARBA" id="ARBA00023134"/>
    </source>
</evidence>
<dbReference type="GO" id="GO:0003746">
    <property type="term" value="F:translation elongation factor activity"/>
    <property type="evidence" value="ECO:0007669"/>
    <property type="project" value="UniProtKB-KW"/>
</dbReference>
<dbReference type="Gene3D" id="3.40.50.300">
    <property type="entry name" value="P-loop containing nucleotide triphosphate hydrolases"/>
    <property type="match status" value="1"/>
</dbReference>
<dbReference type="Pfam" id="PF00679">
    <property type="entry name" value="EFG_C"/>
    <property type="match status" value="1"/>
</dbReference>
<dbReference type="GO" id="GO:0032790">
    <property type="term" value="P:ribosome disassembly"/>
    <property type="evidence" value="ECO:0007669"/>
    <property type="project" value="TreeGrafter"/>
</dbReference>
<dbReference type="CDD" id="cd16262">
    <property type="entry name" value="EFG_III"/>
    <property type="match status" value="1"/>
</dbReference>
<dbReference type="SMART" id="SM00889">
    <property type="entry name" value="EFG_IV"/>
    <property type="match status" value="1"/>
</dbReference>
<dbReference type="CDD" id="cd04088">
    <property type="entry name" value="EFG_mtEFG_II"/>
    <property type="match status" value="1"/>
</dbReference>
<evidence type="ECO:0000313" key="9">
    <source>
        <dbReference type="Proteomes" id="UP000241769"/>
    </source>
</evidence>
<dbReference type="Pfam" id="PF22042">
    <property type="entry name" value="EF-G_D2"/>
    <property type="match status" value="1"/>
</dbReference>
<evidence type="ECO:0000259" key="7">
    <source>
        <dbReference type="PROSITE" id="PS51722"/>
    </source>
</evidence>
<evidence type="ECO:0000256" key="3">
    <source>
        <dbReference type="ARBA" id="ARBA00022768"/>
    </source>
</evidence>
<dbReference type="InterPro" id="IPR031157">
    <property type="entry name" value="G_TR_CS"/>
</dbReference>
<dbReference type="SUPFAM" id="SSF52540">
    <property type="entry name" value="P-loop containing nucleoside triphosphate hydrolases"/>
    <property type="match status" value="1"/>
</dbReference>
<dbReference type="NCBIfam" id="TIGR00231">
    <property type="entry name" value="small_GTP"/>
    <property type="match status" value="1"/>
</dbReference>
<dbReference type="InterPro" id="IPR009022">
    <property type="entry name" value="EFG_III"/>
</dbReference>
<dbReference type="InterPro" id="IPR035647">
    <property type="entry name" value="EFG_III/V"/>
</dbReference>